<evidence type="ECO:0000313" key="2">
    <source>
        <dbReference type="Proteomes" id="UP001166304"/>
    </source>
</evidence>
<gene>
    <name evidence="1" type="ORF">KTS37_02700</name>
</gene>
<dbReference type="EMBL" id="JAHQXE010000001">
    <property type="protein sequence ID" value="MBV0900687.1"/>
    <property type="molecule type" value="Genomic_DNA"/>
</dbReference>
<dbReference type="SUPFAM" id="SSF55811">
    <property type="entry name" value="Nudix"/>
    <property type="match status" value="1"/>
</dbReference>
<protein>
    <submittedName>
        <fullName evidence="1">NUDIX domain-containing protein</fullName>
    </submittedName>
</protein>
<dbReference type="InterPro" id="IPR015797">
    <property type="entry name" value="NUDIX_hydrolase-like_dom_sf"/>
</dbReference>
<organism evidence="1 2">
    <name type="scientific">Haloarcula salina</name>
    <dbReference type="NCBI Taxonomy" id="1429914"/>
    <lineage>
        <taxon>Archaea</taxon>
        <taxon>Methanobacteriati</taxon>
        <taxon>Methanobacteriota</taxon>
        <taxon>Stenosarchaea group</taxon>
        <taxon>Halobacteria</taxon>
        <taxon>Halobacteriales</taxon>
        <taxon>Haloarculaceae</taxon>
        <taxon>Haloarcula</taxon>
    </lineage>
</organism>
<accession>A0AA41KEA9</accession>
<comment type="caution">
    <text evidence="1">The sequence shown here is derived from an EMBL/GenBank/DDBJ whole genome shotgun (WGS) entry which is preliminary data.</text>
</comment>
<dbReference type="Gene3D" id="3.90.79.10">
    <property type="entry name" value="Nucleoside Triphosphate Pyrophosphohydrolase"/>
    <property type="match status" value="1"/>
</dbReference>
<proteinExistence type="predicted"/>
<dbReference type="AlphaFoldDB" id="A0AA41KEA9"/>
<evidence type="ECO:0000313" key="1">
    <source>
        <dbReference type="EMBL" id="MBV0900687.1"/>
    </source>
</evidence>
<dbReference type="RefSeq" id="WP_162412027.1">
    <property type="nucleotide sequence ID" value="NZ_JAHQXE010000001.1"/>
</dbReference>
<name>A0AA41KEA9_9EURY</name>
<sequence>MDVAERSRARVQERLARLEQEFGSTAVDQTTFSVGEGAYRNAVEHSREGRVDVHAFVHNESGDVLLSEDDGSWTIPQGQTEDAERPAHAAERVVSDAAGVECTIRDAVRATICGVRNGDDGDAETVYRLSVVFDAEIDSDALDGSDADTETTGAAAASDAAIRWDEAEGAAVAEFV</sequence>
<reference evidence="1" key="1">
    <citation type="submission" date="2021-06" db="EMBL/GenBank/DDBJ databases">
        <title>New haloarchaea isolates fom saline soil.</title>
        <authorList>
            <person name="Duran-Viseras A."/>
            <person name="Sanchez-Porro C.S."/>
            <person name="Ventosa A."/>
        </authorList>
    </citation>
    <scope>NUCLEOTIDE SEQUENCE</scope>
    <source>
        <strain evidence="1">JCM 18369</strain>
    </source>
</reference>
<keyword evidence="2" id="KW-1185">Reference proteome</keyword>
<dbReference type="Proteomes" id="UP001166304">
    <property type="component" value="Unassembled WGS sequence"/>
</dbReference>